<dbReference type="InterPro" id="IPR006530">
    <property type="entry name" value="YD"/>
</dbReference>
<name>A0A508AQ31_9GAMM</name>
<dbReference type="AlphaFoldDB" id="A0A508AQ31"/>
<organism evidence="1 2">
    <name type="scientific">Marilutibacter maris</name>
    <dbReference type="NCBI Taxonomy" id="1605891"/>
    <lineage>
        <taxon>Bacteria</taxon>
        <taxon>Pseudomonadati</taxon>
        <taxon>Pseudomonadota</taxon>
        <taxon>Gammaproteobacteria</taxon>
        <taxon>Lysobacterales</taxon>
        <taxon>Lysobacteraceae</taxon>
        <taxon>Marilutibacter</taxon>
    </lineage>
</organism>
<accession>A0A508AQ31</accession>
<gene>
    <name evidence="1" type="ORF">FKV24_009190</name>
</gene>
<sequence>MKIRQWTLAAMLLTVAGAGSAQEQGKALWEEYDKLIDKRSAITALGPDLFGDNVDLYTGNLSFSATDVSVPGNNALPVAVGRRYGIDNHSVGHPGVDGYDLAFADWDLDVPKISGVFATTWHDQRCSGAAQPPAVQVSDKYFQPNDYWQGHNASLPGGGEMLIGSASTTRPANGGPWRWTTDGQTWFSCLATIKNGSGEGFLATTADGTRYWFDWMAQHAETPLRDKNNSGLTIYLPRRRNVLYATRVEDRFGNWVTYTYTNAYNARTRLTAINASDGRAITLGYNGDGHIASINDGSRTWRYEYAYVGSGQLKSTLTAVVLPDDSRWAIDFVDFSEAGFGYHKSREPGDFYRSCFDPGDAVNATPIVGSITHPAGATGVFTMSVLRHGRSNVPALCGGYSLPDNDPNDDVAYYPINWDAYTLSRKQVSGPGLDTNTWNYAYFSDISWSYPPSGGGYPVCQNQNGCEAPVCTDDSCAGTKVTTVTAPDGSWTRYTFGNSYRYNEGKMLRLQKGS</sequence>
<feature type="non-terminal residue" evidence="1">
    <location>
        <position position="514"/>
    </location>
</feature>
<reference evidence="1 2" key="1">
    <citation type="submission" date="2019-10" db="EMBL/GenBank/DDBJ databases">
        <title>Lysobacter alkalisoli sp. nov., isolated from saline-alkaline soil.</title>
        <authorList>
            <person name="Sun J.-Q."/>
        </authorList>
    </citation>
    <scope>NUCLEOTIDE SEQUENCE [LARGE SCALE GENOMIC DNA]</scope>
    <source>
        <strain evidence="1 2">KCTC 42381</strain>
    </source>
</reference>
<dbReference type="NCBIfam" id="TIGR01643">
    <property type="entry name" value="YD_repeat_2x"/>
    <property type="match status" value="1"/>
</dbReference>
<protein>
    <submittedName>
        <fullName evidence="1">RHS repeat protein</fullName>
    </submittedName>
</protein>
<dbReference type="EMBL" id="VICD02000145">
    <property type="protein sequence ID" value="KAB8189689.1"/>
    <property type="molecule type" value="Genomic_DNA"/>
</dbReference>
<evidence type="ECO:0000313" key="1">
    <source>
        <dbReference type="EMBL" id="KAB8189689.1"/>
    </source>
</evidence>
<evidence type="ECO:0000313" key="2">
    <source>
        <dbReference type="Proteomes" id="UP000320431"/>
    </source>
</evidence>
<dbReference type="Proteomes" id="UP000320431">
    <property type="component" value="Unassembled WGS sequence"/>
</dbReference>
<proteinExistence type="predicted"/>
<comment type="caution">
    <text evidence="1">The sequence shown here is derived from an EMBL/GenBank/DDBJ whole genome shotgun (WGS) entry which is preliminary data.</text>
</comment>